<protein>
    <submittedName>
        <fullName evidence="1">Uncharacterized protein</fullName>
    </submittedName>
</protein>
<dbReference type="Proteomes" id="UP000248916">
    <property type="component" value="Unassembled WGS sequence"/>
</dbReference>
<dbReference type="AlphaFoldDB" id="A0A2W7NCY3"/>
<dbReference type="OrthoDB" id="7870598at2"/>
<name>A0A2W7NCY3_9RHOB</name>
<organism evidence="1 2">
    <name type="scientific">Palleronia aestuarii</name>
    <dbReference type="NCBI Taxonomy" id="568105"/>
    <lineage>
        <taxon>Bacteria</taxon>
        <taxon>Pseudomonadati</taxon>
        <taxon>Pseudomonadota</taxon>
        <taxon>Alphaproteobacteria</taxon>
        <taxon>Rhodobacterales</taxon>
        <taxon>Roseobacteraceae</taxon>
        <taxon>Palleronia</taxon>
    </lineage>
</organism>
<evidence type="ECO:0000313" key="1">
    <source>
        <dbReference type="EMBL" id="PZX18241.1"/>
    </source>
</evidence>
<proteinExistence type="predicted"/>
<gene>
    <name evidence="1" type="ORF">LX81_00870</name>
</gene>
<accession>A0A2W7NCY3</accession>
<evidence type="ECO:0000313" key="2">
    <source>
        <dbReference type="Proteomes" id="UP000248916"/>
    </source>
</evidence>
<comment type="caution">
    <text evidence="1">The sequence shown here is derived from an EMBL/GenBank/DDBJ whole genome shotgun (WGS) entry which is preliminary data.</text>
</comment>
<reference evidence="1 2" key="1">
    <citation type="submission" date="2018-06" db="EMBL/GenBank/DDBJ databases">
        <title>Genomic Encyclopedia of Archaeal and Bacterial Type Strains, Phase II (KMG-II): from individual species to whole genera.</title>
        <authorList>
            <person name="Goeker M."/>
        </authorList>
    </citation>
    <scope>NUCLEOTIDE SEQUENCE [LARGE SCALE GENOMIC DNA]</scope>
    <source>
        <strain evidence="1 2">DSM 22009</strain>
    </source>
</reference>
<dbReference type="EMBL" id="QKZL01000003">
    <property type="protein sequence ID" value="PZX18241.1"/>
    <property type="molecule type" value="Genomic_DNA"/>
</dbReference>
<sequence length="98" mass="10588">MFEPSPRTSPLFTGAVLLGAGLLLRQWQPSALTLPERPEISIRDRGMHRAARKARDGIAQILPSNLTASLGRTLIVAGLGLLLVRLLDMAVDDDAALY</sequence>
<dbReference type="RefSeq" id="WP_111536066.1">
    <property type="nucleotide sequence ID" value="NZ_QKZL01000003.1"/>
</dbReference>
<keyword evidence="2" id="KW-1185">Reference proteome</keyword>